<evidence type="ECO:0000256" key="1">
    <source>
        <dbReference type="SAM" id="MobiDB-lite"/>
    </source>
</evidence>
<keyword evidence="2" id="KW-0472">Membrane</keyword>
<keyword evidence="2" id="KW-0812">Transmembrane</keyword>
<feature type="transmembrane region" description="Helical" evidence="2">
    <location>
        <begin position="198"/>
        <end position="218"/>
    </location>
</feature>
<evidence type="ECO:0000313" key="4">
    <source>
        <dbReference type="Proteomes" id="UP001589627"/>
    </source>
</evidence>
<accession>A0ABV5YCG2</accession>
<feature type="region of interest" description="Disordered" evidence="1">
    <location>
        <begin position="22"/>
        <end position="132"/>
    </location>
</feature>
<dbReference type="EMBL" id="JBHLZP010000028">
    <property type="protein sequence ID" value="MFB9831782.1"/>
    <property type="molecule type" value="Genomic_DNA"/>
</dbReference>
<protein>
    <submittedName>
        <fullName evidence="3">Uncharacterized protein</fullName>
    </submittedName>
</protein>
<organism evidence="3 4">
    <name type="scientific">Actinoallomurus acaciae</name>
    <dbReference type="NCBI Taxonomy" id="502577"/>
    <lineage>
        <taxon>Bacteria</taxon>
        <taxon>Bacillati</taxon>
        <taxon>Actinomycetota</taxon>
        <taxon>Actinomycetes</taxon>
        <taxon>Streptosporangiales</taxon>
        <taxon>Thermomonosporaceae</taxon>
        <taxon>Actinoallomurus</taxon>
    </lineage>
</organism>
<name>A0ABV5YCG2_9ACTN</name>
<sequence>MKCPACENDVPSGRSACTWCGAPLPAAGERPGPEPGSLFRPLKDPEPQAGPSNPKTEPLPITDWETTGERPAIKPQEPSRTSYPVASPEPPKTFGAAPTPEPYGDLGPYGAPNPFGSAGPVPDAAAGTGSTPPPVDAATQNLGPIAGGPGMGGPPLGGPVTGGPMADPAPYGYPPLAGEPGMPGGPGDDRGGKSRRTLLLACGVAAVVVLGGGLIYVLTQGLPGSDDNGTQTAGAKAGAGTAAQQAAAVDQILRSGKTARGHLPAPLRTCDDVAAGVSGFQQVVQDRRQELSQSKALKVDRLRNGARLRRSMINAYQSSLSADQAYLAWAQEVQARGCGGRIAPLTAHYRAAIAANDKAGPAKRQVASLWKPIANSQGLPTYVWNRL</sequence>
<gene>
    <name evidence="3" type="ORF">ACFFNX_06225</name>
</gene>
<keyword evidence="2" id="KW-1133">Transmembrane helix</keyword>
<keyword evidence="4" id="KW-1185">Reference proteome</keyword>
<comment type="caution">
    <text evidence="3">The sequence shown here is derived from an EMBL/GenBank/DDBJ whole genome shotgun (WGS) entry which is preliminary data.</text>
</comment>
<evidence type="ECO:0000256" key="2">
    <source>
        <dbReference type="SAM" id="Phobius"/>
    </source>
</evidence>
<proteinExistence type="predicted"/>
<dbReference type="Proteomes" id="UP001589627">
    <property type="component" value="Unassembled WGS sequence"/>
</dbReference>
<reference evidence="3 4" key="1">
    <citation type="submission" date="2024-09" db="EMBL/GenBank/DDBJ databases">
        <authorList>
            <person name="Sun Q."/>
            <person name="Mori K."/>
        </authorList>
    </citation>
    <scope>NUCLEOTIDE SEQUENCE [LARGE SCALE GENOMIC DNA]</scope>
    <source>
        <strain evidence="3 4">TBRC 0563</strain>
    </source>
</reference>
<dbReference type="RefSeq" id="WP_378196564.1">
    <property type="nucleotide sequence ID" value="NZ_JBHLZP010000028.1"/>
</dbReference>
<evidence type="ECO:0000313" key="3">
    <source>
        <dbReference type="EMBL" id="MFB9831782.1"/>
    </source>
</evidence>